<evidence type="ECO:0000313" key="2">
    <source>
        <dbReference type="EMBL" id="KAH0905962.1"/>
    </source>
</evidence>
<accession>A0ABQ8BN76</accession>
<reference evidence="2 3" key="1">
    <citation type="submission" date="2021-05" db="EMBL/GenBank/DDBJ databases">
        <title>Genome Assembly of Synthetic Allotetraploid Brassica napus Reveals Homoeologous Exchanges between Subgenomes.</title>
        <authorList>
            <person name="Davis J.T."/>
        </authorList>
    </citation>
    <scope>NUCLEOTIDE SEQUENCE [LARGE SCALE GENOMIC DNA]</scope>
    <source>
        <strain evidence="3">cv. Da-Ae</strain>
        <tissue evidence="2">Seedling</tissue>
    </source>
</reference>
<keyword evidence="3" id="KW-1185">Reference proteome</keyword>
<evidence type="ECO:0000313" key="3">
    <source>
        <dbReference type="Proteomes" id="UP000824890"/>
    </source>
</evidence>
<name>A0ABQ8BN76_BRANA</name>
<keyword evidence="1" id="KW-1133">Transmembrane helix</keyword>
<comment type="caution">
    <text evidence="2">The sequence shown here is derived from an EMBL/GenBank/DDBJ whole genome shotgun (WGS) entry which is preliminary data.</text>
</comment>
<organism evidence="2 3">
    <name type="scientific">Brassica napus</name>
    <name type="common">Rape</name>
    <dbReference type="NCBI Taxonomy" id="3708"/>
    <lineage>
        <taxon>Eukaryota</taxon>
        <taxon>Viridiplantae</taxon>
        <taxon>Streptophyta</taxon>
        <taxon>Embryophyta</taxon>
        <taxon>Tracheophyta</taxon>
        <taxon>Spermatophyta</taxon>
        <taxon>Magnoliopsida</taxon>
        <taxon>eudicotyledons</taxon>
        <taxon>Gunneridae</taxon>
        <taxon>Pentapetalae</taxon>
        <taxon>rosids</taxon>
        <taxon>malvids</taxon>
        <taxon>Brassicales</taxon>
        <taxon>Brassicaceae</taxon>
        <taxon>Brassiceae</taxon>
        <taxon>Brassica</taxon>
    </lineage>
</organism>
<feature type="transmembrane region" description="Helical" evidence="1">
    <location>
        <begin position="45"/>
        <end position="63"/>
    </location>
</feature>
<feature type="non-terminal residue" evidence="2">
    <location>
        <position position="1"/>
    </location>
</feature>
<keyword evidence="1" id="KW-0472">Membrane</keyword>
<sequence>DYFTVKDDPVTPDPNEKEDDIFYYSLCDFECLNNCVGNMNYDTSILLMVFVLPMVCTVSLNYLKQKPIAHSSNSIDCILLQQLMIEGGTANAIFFRCFVAKKGTETKLKRRPHYSCLNRISRDHPEISKEMGFQLLPADQQETKMQTFVEEDMLFYFRPGTNGIKLRKCFTVLNFWSTAWKM</sequence>
<dbReference type="Proteomes" id="UP000824890">
    <property type="component" value="Unassembled WGS sequence"/>
</dbReference>
<gene>
    <name evidence="2" type="ORF">HID58_037789</name>
</gene>
<evidence type="ECO:0000256" key="1">
    <source>
        <dbReference type="SAM" id="Phobius"/>
    </source>
</evidence>
<proteinExistence type="predicted"/>
<keyword evidence="1" id="KW-0812">Transmembrane</keyword>
<protein>
    <submittedName>
        <fullName evidence="2">Uncharacterized protein</fullName>
    </submittedName>
</protein>
<dbReference type="EMBL" id="JAGKQM010000010">
    <property type="protein sequence ID" value="KAH0905962.1"/>
    <property type="molecule type" value="Genomic_DNA"/>
</dbReference>